<dbReference type="AlphaFoldDB" id="A0A8J4UC53"/>
<proteinExistence type="predicted"/>
<protein>
    <submittedName>
        <fullName evidence="1">Uncharacterized protein</fullName>
    </submittedName>
</protein>
<accession>A0A8J4UC53</accession>
<feature type="non-terminal residue" evidence="1">
    <location>
        <position position="113"/>
    </location>
</feature>
<sequence length="113" mass="12639">MEHDPSSPSFISDLLGLFISGNTFKSPGSVRAAWDTLEQFPVPKTTAASPEILISHSAYNILWKAGDSESSSCCGSPETTVVHQEKLFRIQQTERFRVRDKAREKVRQQSSRI</sequence>
<dbReference type="Proteomes" id="UP000727407">
    <property type="component" value="Unassembled WGS sequence"/>
</dbReference>
<name>A0A8J4UC53_CLAMG</name>
<keyword evidence="2" id="KW-1185">Reference proteome</keyword>
<reference evidence="1" key="1">
    <citation type="submission" date="2020-07" db="EMBL/GenBank/DDBJ databases">
        <title>Clarias magur genome sequencing, assembly and annotation.</title>
        <authorList>
            <person name="Kushwaha B."/>
            <person name="Kumar R."/>
            <person name="Das P."/>
            <person name="Joshi C.G."/>
            <person name="Kumar D."/>
            <person name="Nagpure N.S."/>
            <person name="Pandey M."/>
            <person name="Agarwal S."/>
            <person name="Srivastava S."/>
            <person name="Singh M."/>
            <person name="Sahoo L."/>
            <person name="Jayasankar P."/>
            <person name="Meher P.K."/>
            <person name="Koringa P.G."/>
            <person name="Iquebal M.A."/>
            <person name="Das S.P."/>
            <person name="Bit A."/>
            <person name="Patnaik S."/>
            <person name="Patel N."/>
            <person name="Shah T.M."/>
            <person name="Hinsu A."/>
            <person name="Jena J.K."/>
        </authorList>
    </citation>
    <scope>NUCLEOTIDE SEQUENCE</scope>
    <source>
        <strain evidence="1">CIFAMagur01</strain>
        <tissue evidence="1">Testis</tissue>
    </source>
</reference>
<organism evidence="1 2">
    <name type="scientific">Clarias magur</name>
    <name type="common">Asian catfish</name>
    <name type="synonym">Macropteronotus magur</name>
    <dbReference type="NCBI Taxonomy" id="1594786"/>
    <lineage>
        <taxon>Eukaryota</taxon>
        <taxon>Metazoa</taxon>
        <taxon>Chordata</taxon>
        <taxon>Craniata</taxon>
        <taxon>Vertebrata</taxon>
        <taxon>Euteleostomi</taxon>
        <taxon>Actinopterygii</taxon>
        <taxon>Neopterygii</taxon>
        <taxon>Teleostei</taxon>
        <taxon>Ostariophysi</taxon>
        <taxon>Siluriformes</taxon>
        <taxon>Clariidae</taxon>
        <taxon>Clarias</taxon>
    </lineage>
</organism>
<dbReference type="EMBL" id="QNUK01000055">
    <property type="protein sequence ID" value="KAF5904598.1"/>
    <property type="molecule type" value="Genomic_DNA"/>
</dbReference>
<comment type="caution">
    <text evidence="1">The sequence shown here is derived from an EMBL/GenBank/DDBJ whole genome shotgun (WGS) entry which is preliminary data.</text>
</comment>
<evidence type="ECO:0000313" key="1">
    <source>
        <dbReference type="EMBL" id="KAF5904598.1"/>
    </source>
</evidence>
<gene>
    <name evidence="1" type="ORF">DAT39_005759</name>
</gene>
<evidence type="ECO:0000313" key="2">
    <source>
        <dbReference type="Proteomes" id="UP000727407"/>
    </source>
</evidence>